<keyword evidence="2" id="KW-0805">Transcription regulation</keyword>
<keyword evidence="9" id="KW-1185">Reference proteome</keyword>
<reference evidence="8 9" key="1">
    <citation type="submission" date="2022-10" db="EMBL/GenBank/DDBJ databases">
        <title>The complete genomes of actinobacterial strains from the NBC collection.</title>
        <authorList>
            <person name="Joergensen T.S."/>
            <person name="Alvarez Arevalo M."/>
            <person name="Sterndorff E.B."/>
            <person name="Faurdal D."/>
            <person name="Vuksanovic O."/>
            <person name="Mourched A.-S."/>
            <person name="Charusanti P."/>
            <person name="Shaw S."/>
            <person name="Blin K."/>
            <person name="Weber T."/>
        </authorList>
    </citation>
    <scope>NUCLEOTIDE SEQUENCE [LARGE SCALE GENOMIC DNA]</scope>
    <source>
        <strain evidence="8 9">NBC_00396</strain>
    </source>
</reference>
<evidence type="ECO:0000256" key="5">
    <source>
        <dbReference type="ARBA" id="ARBA00023163"/>
    </source>
</evidence>
<dbReference type="Pfam" id="PF04542">
    <property type="entry name" value="Sigma70_r2"/>
    <property type="match status" value="1"/>
</dbReference>
<dbReference type="InterPro" id="IPR007630">
    <property type="entry name" value="RNA_pol_sigma70_r4"/>
</dbReference>
<evidence type="ECO:0000256" key="1">
    <source>
        <dbReference type="ARBA" id="ARBA00010641"/>
    </source>
</evidence>
<dbReference type="PANTHER" id="PTHR43133:SF52">
    <property type="entry name" value="ECF RNA POLYMERASE SIGMA FACTOR SIGL"/>
    <property type="match status" value="1"/>
</dbReference>
<dbReference type="EMBL" id="CP107941">
    <property type="protein sequence ID" value="WUI83727.1"/>
    <property type="molecule type" value="Genomic_DNA"/>
</dbReference>
<dbReference type="RefSeq" id="WP_328373108.1">
    <property type="nucleotide sequence ID" value="NZ_CP107936.1"/>
</dbReference>
<evidence type="ECO:0000259" key="7">
    <source>
        <dbReference type="Pfam" id="PF04545"/>
    </source>
</evidence>
<dbReference type="PANTHER" id="PTHR43133">
    <property type="entry name" value="RNA POLYMERASE ECF-TYPE SIGMA FACTO"/>
    <property type="match status" value="1"/>
</dbReference>
<dbReference type="Pfam" id="PF04545">
    <property type="entry name" value="Sigma70_r4"/>
    <property type="match status" value="1"/>
</dbReference>
<feature type="domain" description="RNA polymerase sigma-70 region 4" evidence="7">
    <location>
        <begin position="103"/>
        <end position="151"/>
    </location>
</feature>
<evidence type="ECO:0000256" key="2">
    <source>
        <dbReference type="ARBA" id="ARBA00023015"/>
    </source>
</evidence>
<dbReference type="Gene3D" id="1.10.1740.10">
    <property type="match status" value="1"/>
</dbReference>
<keyword evidence="4" id="KW-0238">DNA-binding</keyword>
<evidence type="ECO:0000259" key="6">
    <source>
        <dbReference type="Pfam" id="PF04542"/>
    </source>
</evidence>
<name>A0ABZ1PJC5_9ACTN</name>
<dbReference type="InterPro" id="IPR039425">
    <property type="entry name" value="RNA_pol_sigma-70-like"/>
</dbReference>
<dbReference type="NCBIfam" id="TIGR02937">
    <property type="entry name" value="sigma70-ECF"/>
    <property type="match status" value="1"/>
</dbReference>
<evidence type="ECO:0000313" key="8">
    <source>
        <dbReference type="EMBL" id="WUI83727.1"/>
    </source>
</evidence>
<evidence type="ECO:0000256" key="4">
    <source>
        <dbReference type="ARBA" id="ARBA00023125"/>
    </source>
</evidence>
<accession>A0ABZ1PJC5</accession>
<evidence type="ECO:0000256" key="3">
    <source>
        <dbReference type="ARBA" id="ARBA00023082"/>
    </source>
</evidence>
<evidence type="ECO:0000313" key="9">
    <source>
        <dbReference type="Proteomes" id="UP001346877"/>
    </source>
</evidence>
<comment type="similarity">
    <text evidence="1">Belongs to the sigma-70 factor family. ECF subfamily.</text>
</comment>
<protein>
    <submittedName>
        <fullName evidence="8">Sigma-70 family RNA polymerase sigma factor</fullName>
    </submittedName>
</protein>
<organism evidence="8 9">
    <name type="scientific">Micromonospora zamorensis</name>
    <dbReference type="NCBI Taxonomy" id="709883"/>
    <lineage>
        <taxon>Bacteria</taxon>
        <taxon>Bacillati</taxon>
        <taxon>Actinomycetota</taxon>
        <taxon>Actinomycetes</taxon>
        <taxon>Micromonosporales</taxon>
        <taxon>Micromonosporaceae</taxon>
        <taxon>Micromonospora</taxon>
    </lineage>
</organism>
<dbReference type="Gene3D" id="1.10.10.10">
    <property type="entry name" value="Winged helix-like DNA-binding domain superfamily/Winged helix DNA-binding domain"/>
    <property type="match status" value="1"/>
</dbReference>
<dbReference type="Proteomes" id="UP001346877">
    <property type="component" value="Chromosome"/>
</dbReference>
<dbReference type="InterPro" id="IPR014284">
    <property type="entry name" value="RNA_pol_sigma-70_dom"/>
</dbReference>
<keyword evidence="5" id="KW-0804">Transcription</keyword>
<dbReference type="InterPro" id="IPR013325">
    <property type="entry name" value="RNA_pol_sigma_r2"/>
</dbReference>
<feature type="domain" description="RNA polymerase sigma-70 region 2" evidence="6">
    <location>
        <begin position="3"/>
        <end position="70"/>
    </location>
</feature>
<gene>
    <name evidence="8" type="ORF">OG375_05120</name>
</gene>
<sequence>MLAEHGTPLTRFVYGLTRGHRQTTEDVVQETMVRAWRNLDTFPSDENGSRRWLFTVARRLLIDEVRKRQARPAEVAPLENDLAGTGDGTASAALANHALREAVANLSEAHRDVLREVFFENRTIPDVAVRLGVPVGTVRSRIHYALRSLREAVLA</sequence>
<dbReference type="InterPro" id="IPR036388">
    <property type="entry name" value="WH-like_DNA-bd_sf"/>
</dbReference>
<dbReference type="CDD" id="cd06171">
    <property type="entry name" value="Sigma70_r4"/>
    <property type="match status" value="1"/>
</dbReference>
<dbReference type="InterPro" id="IPR013324">
    <property type="entry name" value="RNA_pol_sigma_r3/r4-like"/>
</dbReference>
<keyword evidence="3" id="KW-0731">Sigma factor</keyword>
<dbReference type="SUPFAM" id="SSF88946">
    <property type="entry name" value="Sigma2 domain of RNA polymerase sigma factors"/>
    <property type="match status" value="1"/>
</dbReference>
<dbReference type="SUPFAM" id="SSF88659">
    <property type="entry name" value="Sigma3 and sigma4 domains of RNA polymerase sigma factors"/>
    <property type="match status" value="1"/>
</dbReference>
<proteinExistence type="inferred from homology"/>
<dbReference type="InterPro" id="IPR007627">
    <property type="entry name" value="RNA_pol_sigma70_r2"/>
</dbReference>